<evidence type="ECO:0000313" key="12">
    <source>
        <dbReference type="Proteomes" id="UP000002630"/>
    </source>
</evidence>
<dbReference type="GO" id="GO:0055085">
    <property type="term" value="P:transmembrane transport"/>
    <property type="evidence" value="ECO:0007669"/>
    <property type="project" value="InterPro"/>
</dbReference>
<dbReference type="AlphaFoldDB" id="D7FW26"/>
<keyword evidence="5 10" id="KW-1133">Transmembrane helix</keyword>
<evidence type="ECO:0000256" key="10">
    <source>
        <dbReference type="SAM" id="Phobius"/>
    </source>
</evidence>
<evidence type="ECO:0000256" key="1">
    <source>
        <dbReference type="ARBA" id="ARBA00004141"/>
    </source>
</evidence>
<feature type="region of interest" description="Disordered" evidence="9">
    <location>
        <begin position="214"/>
        <end position="264"/>
    </location>
</feature>
<keyword evidence="12" id="KW-1185">Reference proteome</keyword>
<dbReference type="EMBL" id="FN648486">
    <property type="protein sequence ID" value="CBJ25546.1"/>
    <property type="molecule type" value="Genomic_DNA"/>
</dbReference>
<evidence type="ECO:0000313" key="11">
    <source>
        <dbReference type="EMBL" id="CBJ25546.1"/>
    </source>
</evidence>
<evidence type="ECO:0000256" key="4">
    <source>
        <dbReference type="ARBA" id="ARBA00022692"/>
    </source>
</evidence>
<feature type="transmembrane region" description="Helical" evidence="10">
    <location>
        <begin position="158"/>
        <end position="177"/>
    </location>
</feature>
<dbReference type="Proteomes" id="UP000002630">
    <property type="component" value="Linkage Group LG02"/>
</dbReference>
<feature type="transmembrane region" description="Helical" evidence="10">
    <location>
        <begin position="450"/>
        <end position="470"/>
    </location>
</feature>
<dbReference type="InterPro" id="IPR004776">
    <property type="entry name" value="Mem_transp_PIN-like"/>
</dbReference>
<evidence type="ECO:0000256" key="9">
    <source>
        <dbReference type="SAM" id="MobiDB-lite"/>
    </source>
</evidence>
<keyword evidence="4 10" id="KW-0812">Transmembrane</keyword>
<dbReference type="InterPro" id="IPR045033">
    <property type="entry name" value="PILS1/3/4/5/7"/>
</dbReference>
<dbReference type="eggNOG" id="KOG2722">
    <property type="taxonomic scope" value="Eukaryota"/>
</dbReference>
<feature type="transmembrane region" description="Helical" evidence="10">
    <location>
        <begin position="282"/>
        <end position="303"/>
    </location>
</feature>
<dbReference type="PANTHER" id="PTHR31651:SF33">
    <property type="entry name" value="PROTEIN PIN-LIKES 1"/>
    <property type="match status" value="1"/>
</dbReference>
<dbReference type="GO" id="GO:0012505">
    <property type="term" value="C:endomembrane system"/>
    <property type="evidence" value="ECO:0007669"/>
    <property type="project" value="UniProtKB-SubCell"/>
</dbReference>
<evidence type="ECO:0000256" key="6">
    <source>
        <dbReference type="ARBA" id="ARBA00023136"/>
    </source>
</evidence>
<comment type="subcellular location">
    <subcellularLocation>
        <location evidence="2">Endomembrane system</location>
    </subcellularLocation>
    <subcellularLocation>
        <location evidence="1">Membrane</location>
        <topology evidence="1">Multi-pass membrane protein</topology>
    </subcellularLocation>
</comment>
<dbReference type="OrthoDB" id="191139at2759"/>
<feature type="transmembrane region" description="Helical" evidence="10">
    <location>
        <begin position="374"/>
        <end position="399"/>
    </location>
</feature>
<dbReference type="EMBL" id="FN649727">
    <property type="protein sequence ID" value="CBJ25546.1"/>
    <property type="molecule type" value="Genomic_DNA"/>
</dbReference>
<keyword evidence="6 10" id="KW-0472">Membrane</keyword>
<feature type="compositionally biased region" description="Low complexity" evidence="9">
    <location>
        <begin position="247"/>
        <end position="259"/>
    </location>
</feature>
<protein>
    <submittedName>
        <fullName evidence="11">Uncharacterized protein</fullName>
    </submittedName>
</protein>
<feature type="transmembrane region" description="Helical" evidence="10">
    <location>
        <begin position="6"/>
        <end position="28"/>
    </location>
</feature>
<evidence type="ECO:0000256" key="8">
    <source>
        <dbReference type="ARBA" id="ARBA00025752"/>
    </source>
</evidence>
<dbReference type="STRING" id="2880.D7FW26"/>
<dbReference type="InParanoid" id="D7FW26"/>
<comment type="similarity">
    <text evidence="8">Belongs to the auxin efflux carrier (TC 2.A.69.2) family.</text>
</comment>
<feature type="transmembrane region" description="Helical" evidence="10">
    <location>
        <begin position="75"/>
        <end position="97"/>
    </location>
</feature>
<evidence type="ECO:0000256" key="5">
    <source>
        <dbReference type="ARBA" id="ARBA00022989"/>
    </source>
</evidence>
<dbReference type="OMA" id="CEAKANT"/>
<sequence length="471" mass="50519">MDAIVTALTTSVLGTVRLFVVLLAGFLASKFPRNEPLLAKDTCRCISRVCALLFWPALMTAGTGATLTPGTLQDAWQLVVTGSFTIGFSGVVAWLVGRVSFRRPEDRRAFRPAALAIAFPNSAGFPLLLVDALCEQDYINSDFDDDEVECFTQATGMIFIYVVVWQVWFYSWGFYALGQDDELERKLAGEAAKSPSEATTDDVEISSPCEIAQGDALPPRQAEGGSGRQSPTHDGAVVVGASRRNEGVSGTSGTAAASHAGKDGDDEGCCSWAGLRRRLWRLVVSPNMIAVAIGVTIAMIPALQEQLFDNPRAVLRPLGAAVETIGSPTVAVSTLVMAGSLVQVPTVGAASAAASQGGQGDDDGTLRRWRRFRILVGFLHVVCRLIVVPAVGFTLFWVARNQSSVMGENRLMHLILLIELAMPSAAFVIVSLNQLRMPATAGFMARLYLWQYGASMVTITAWTALAVHLVY</sequence>
<organism evidence="11 12">
    <name type="scientific">Ectocarpus siliculosus</name>
    <name type="common">Brown alga</name>
    <name type="synonym">Conferva siliculosa</name>
    <dbReference type="NCBI Taxonomy" id="2880"/>
    <lineage>
        <taxon>Eukaryota</taxon>
        <taxon>Sar</taxon>
        <taxon>Stramenopiles</taxon>
        <taxon>Ochrophyta</taxon>
        <taxon>PX clade</taxon>
        <taxon>Phaeophyceae</taxon>
        <taxon>Ectocarpales</taxon>
        <taxon>Ectocarpaceae</taxon>
        <taxon>Ectocarpus</taxon>
    </lineage>
</organism>
<feature type="transmembrane region" description="Helical" evidence="10">
    <location>
        <begin position="411"/>
        <end position="430"/>
    </location>
</feature>
<name>D7FW26_ECTSI</name>
<dbReference type="Pfam" id="PF03547">
    <property type="entry name" value="Mem_trans"/>
    <property type="match status" value="1"/>
</dbReference>
<accession>D7FW26</accession>
<evidence type="ECO:0000256" key="7">
    <source>
        <dbReference type="ARBA" id="ARBA00025100"/>
    </source>
</evidence>
<dbReference type="GO" id="GO:0016020">
    <property type="term" value="C:membrane"/>
    <property type="evidence" value="ECO:0007669"/>
    <property type="project" value="UniProtKB-SubCell"/>
</dbReference>
<evidence type="ECO:0000256" key="2">
    <source>
        <dbReference type="ARBA" id="ARBA00004308"/>
    </source>
</evidence>
<reference evidence="11 12" key="1">
    <citation type="journal article" date="2010" name="Nature">
        <title>The Ectocarpus genome and the independent evolution of multicellularity in brown algae.</title>
        <authorList>
            <person name="Cock J.M."/>
            <person name="Sterck L."/>
            <person name="Rouze P."/>
            <person name="Scornet D."/>
            <person name="Allen A.E."/>
            <person name="Amoutzias G."/>
            <person name="Anthouard V."/>
            <person name="Artiguenave F."/>
            <person name="Aury J.M."/>
            <person name="Badger J.H."/>
            <person name="Beszteri B."/>
            <person name="Billiau K."/>
            <person name="Bonnet E."/>
            <person name="Bothwell J.H."/>
            <person name="Bowler C."/>
            <person name="Boyen C."/>
            <person name="Brownlee C."/>
            <person name="Carrano C.J."/>
            <person name="Charrier B."/>
            <person name="Cho G.Y."/>
            <person name="Coelho S.M."/>
            <person name="Collen J."/>
            <person name="Corre E."/>
            <person name="Da Silva C."/>
            <person name="Delage L."/>
            <person name="Delaroque N."/>
            <person name="Dittami S.M."/>
            <person name="Doulbeau S."/>
            <person name="Elias M."/>
            <person name="Farnham G."/>
            <person name="Gachon C.M."/>
            <person name="Gschloessl B."/>
            <person name="Heesch S."/>
            <person name="Jabbari K."/>
            <person name="Jubin C."/>
            <person name="Kawai H."/>
            <person name="Kimura K."/>
            <person name="Kloareg B."/>
            <person name="Kupper F.C."/>
            <person name="Lang D."/>
            <person name="Le Bail A."/>
            <person name="Leblanc C."/>
            <person name="Lerouge P."/>
            <person name="Lohr M."/>
            <person name="Lopez P.J."/>
            <person name="Martens C."/>
            <person name="Maumus F."/>
            <person name="Michel G."/>
            <person name="Miranda-Saavedra D."/>
            <person name="Morales J."/>
            <person name="Moreau H."/>
            <person name="Motomura T."/>
            <person name="Nagasato C."/>
            <person name="Napoli C.A."/>
            <person name="Nelson D.R."/>
            <person name="Nyvall-Collen P."/>
            <person name="Peters A.F."/>
            <person name="Pommier C."/>
            <person name="Potin P."/>
            <person name="Poulain J."/>
            <person name="Quesneville H."/>
            <person name="Read B."/>
            <person name="Rensing S.A."/>
            <person name="Ritter A."/>
            <person name="Rousvoal S."/>
            <person name="Samanta M."/>
            <person name="Samson G."/>
            <person name="Schroeder D.C."/>
            <person name="Segurens B."/>
            <person name="Strittmatter M."/>
            <person name="Tonon T."/>
            <person name="Tregear J.W."/>
            <person name="Valentin K."/>
            <person name="von Dassow P."/>
            <person name="Yamagishi T."/>
            <person name="Van de Peer Y."/>
            <person name="Wincker P."/>
        </authorList>
    </citation>
    <scope>NUCLEOTIDE SEQUENCE [LARGE SCALE GENOMIC DNA]</scope>
    <source>
        <strain evidence="12">Ec32 / CCAP1310/4</strain>
    </source>
</reference>
<gene>
    <name evidence="11" type="ORF">Esi_0003_0194</name>
</gene>
<dbReference type="PANTHER" id="PTHR31651">
    <property type="match status" value="1"/>
</dbReference>
<comment type="function">
    <text evidence="7">Involved in cellular auxin homeostasis by regulating auxin metabolism. Regulates intracellular auxin accumulation at the endoplasmic reticulum and thus auxin availability for nuclear auxin signaling.</text>
</comment>
<feature type="transmembrane region" description="Helical" evidence="10">
    <location>
        <begin position="109"/>
        <end position="129"/>
    </location>
</feature>
<evidence type="ECO:0000256" key="3">
    <source>
        <dbReference type="ARBA" id="ARBA00022448"/>
    </source>
</evidence>
<keyword evidence="3" id="KW-0813">Transport</keyword>
<proteinExistence type="inferred from homology"/>
<feature type="transmembrane region" description="Helical" evidence="10">
    <location>
        <begin position="49"/>
        <end position="69"/>
    </location>
</feature>